<proteinExistence type="predicted"/>
<protein>
    <submittedName>
        <fullName evidence="3">Uncharacterized protein</fullName>
    </submittedName>
</protein>
<dbReference type="WBParaSite" id="jg26090">
    <property type="protein sequence ID" value="jg26090"/>
    <property type="gene ID" value="jg26090"/>
</dbReference>
<evidence type="ECO:0000256" key="1">
    <source>
        <dbReference type="SAM" id="MobiDB-lite"/>
    </source>
</evidence>
<keyword evidence="2" id="KW-1185">Reference proteome</keyword>
<dbReference type="Proteomes" id="UP000887574">
    <property type="component" value="Unplaced"/>
</dbReference>
<organism evidence="2 3">
    <name type="scientific">Ditylenchus dipsaci</name>
    <dbReference type="NCBI Taxonomy" id="166011"/>
    <lineage>
        <taxon>Eukaryota</taxon>
        <taxon>Metazoa</taxon>
        <taxon>Ecdysozoa</taxon>
        <taxon>Nematoda</taxon>
        <taxon>Chromadorea</taxon>
        <taxon>Rhabditida</taxon>
        <taxon>Tylenchina</taxon>
        <taxon>Tylenchomorpha</taxon>
        <taxon>Sphaerularioidea</taxon>
        <taxon>Anguinidae</taxon>
        <taxon>Anguininae</taxon>
        <taxon>Ditylenchus</taxon>
    </lineage>
</organism>
<feature type="compositionally biased region" description="Basic and acidic residues" evidence="1">
    <location>
        <begin position="24"/>
        <end position="33"/>
    </location>
</feature>
<dbReference type="AlphaFoldDB" id="A0A915E1Z0"/>
<evidence type="ECO:0000313" key="3">
    <source>
        <dbReference type="WBParaSite" id="jg26090"/>
    </source>
</evidence>
<feature type="compositionally biased region" description="Acidic residues" evidence="1">
    <location>
        <begin position="7"/>
        <end position="22"/>
    </location>
</feature>
<sequence>MDSKNEDEVDVFGNPNDEESASEGESHQEQRPNKDVLCFQKIAKKIKLTMKEGKCRNSLVSVVWSSVDLLDGFNSIRVIPDEIFVHSNKRYMGLFSGQYASKKSSPNRRNRCATEGCERL</sequence>
<evidence type="ECO:0000313" key="2">
    <source>
        <dbReference type="Proteomes" id="UP000887574"/>
    </source>
</evidence>
<feature type="region of interest" description="Disordered" evidence="1">
    <location>
        <begin position="1"/>
        <end position="33"/>
    </location>
</feature>
<accession>A0A915E1Z0</accession>
<name>A0A915E1Z0_9BILA</name>
<reference evidence="3" key="1">
    <citation type="submission" date="2022-11" db="UniProtKB">
        <authorList>
            <consortium name="WormBaseParasite"/>
        </authorList>
    </citation>
    <scope>IDENTIFICATION</scope>
</reference>